<evidence type="ECO:0000313" key="2">
    <source>
        <dbReference type="EMBL" id="MBK9718868.1"/>
    </source>
</evidence>
<proteinExistence type="predicted"/>
<dbReference type="SUPFAM" id="SSF69322">
    <property type="entry name" value="Tricorn protease domain 2"/>
    <property type="match status" value="1"/>
</dbReference>
<dbReference type="NCBIfam" id="TIGR04183">
    <property type="entry name" value="Por_Secre_tail"/>
    <property type="match status" value="1"/>
</dbReference>
<dbReference type="AlphaFoldDB" id="A0A9D7SBQ2"/>
<organism evidence="2 3">
    <name type="scientific">Candidatus Defluviibacterium haderslevense</name>
    <dbReference type="NCBI Taxonomy" id="2981993"/>
    <lineage>
        <taxon>Bacteria</taxon>
        <taxon>Pseudomonadati</taxon>
        <taxon>Bacteroidota</taxon>
        <taxon>Saprospiria</taxon>
        <taxon>Saprospirales</taxon>
        <taxon>Saprospiraceae</taxon>
        <taxon>Candidatus Defluviibacterium</taxon>
    </lineage>
</organism>
<dbReference type="Pfam" id="PF18962">
    <property type="entry name" value="Por_Secre_tail"/>
    <property type="match status" value="1"/>
</dbReference>
<name>A0A9D7SBQ2_9BACT</name>
<protein>
    <submittedName>
        <fullName evidence="2">T9SS type A sorting domain-containing protein</fullName>
    </submittedName>
</protein>
<comment type="caution">
    <text evidence="2">The sequence shown here is derived from an EMBL/GenBank/DDBJ whole genome shotgun (WGS) entry which is preliminary data.</text>
</comment>
<dbReference type="Proteomes" id="UP000808349">
    <property type="component" value="Unassembled WGS sequence"/>
</dbReference>
<dbReference type="InterPro" id="IPR026444">
    <property type="entry name" value="Secre_tail"/>
</dbReference>
<feature type="domain" description="Secretion system C-terminal sorting" evidence="1">
    <location>
        <begin position="324"/>
        <end position="385"/>
    </location>
</feature>
<dbReference type="EMBL" id="JADKFW010000013">
    <property type="protein sequence ID" value="MBK9718868.1"/>
    <property type="molecule type" value="Genomic_DNA"/>
</dbReference>
<evidence type="ECO:0000313" key="3">
    <source>
        <dbReference type="Proteomes" id="UP000808349"/>
    </source>
</evidence>
<sequence length="390" mass="42588">MKNLKLLSLLLITLQTTIFSQGEFLIQIDTSTGSFTKIGGPINGINWVLPNIRTYDEKHGVYIFQGGLAIVDHLYSIDVTNGSIIYNPSYSQNLAREFKYDHTNDSLYGLYRDNSSSSLFMASISPSTGMLTSISNHSIPGLGGTIQGATAYDDTNHRYFAMSGNQLFSIDAISGTLISSPALGLSSGDQLTHFYYNSTLNTLNGLVQNSNTQLCYLVSINTETGAINKIGSGKTFGLGGGSSSIDKINQRYLFTYSTGGSTFYIATIDIASGQTISNQLIPLSSGSNIHSISFDNQRGKLFAIHWDPNATAVHDNIRSPKYMIYPVPTNDILHLESSTILGTIKIIDLTGNVIIQHSTTDTHAHIDVSNLRTGLYYIETNSHHYTFLKD</sequence>
<evidence type="ECO:0000259" key="1">
    <source>
        <dbReference type="Pfam" id="PF18962"/>
    </source>
</evidence>
<gene>
    <name evidence="2" type="ORF">IPO85_15400</name>
</gene>
<accession>A0A9D7SBQ2</accession>
<reference evidence="2 3" key="1">
    <citation type="submission" date="2020-10" db="EMBL/GenBank/DDBJ databases">
        <title>Connecting structure to function with the recovery of over 1000 high-quality activated sludge metagenome-assembled genomes encoding full-length rRNA genes using long-read sequencing.</title>
        <authorList>
            <person name="Singleton C.M."/>
            <person name="Petriglieri F."/>
            <person name="Kristensen J.M."/>
            <person name="Kirkegaard R.H."/>
            <person name="Michaelsen T.Y."/>
            <person name="Andersen M.H."/>
            <person name="Karst S.M."/>
            <person name="Dueholm M.S."/>
            <person name="Nielsen P.H."/>
            <person name="Albertsen M."/>
        </authorList>
    </citation>
    <scope>NUCLEOTIDE SEQUENCE [LARGE SCALE GENOMIC DNA]</scope>
    <source>
        <strain evidence="2">Ribe_18-Q3-R11-54_BAT3C.373</strain>
    </source>
</reference>